<gene>
    <name evidence="7" type="ORF">N0F65_007453</name>
</gene>
<keyword evidence="4" id="KW-0808">Transferase</keyword>
<dbReference type="Gene3D" id="1.10.510.10">
    <property type="entry name" value="Transferase(Phosphotransferase) domain 1"/>
    <property type="match status" value="1"/>
</dbReference>
<keyword evidence="4" id="KW-0418">Kinase</keyword>
<dbReference type="GO" id="GO:0005737">
    <property type="term" value="C:cytoplasm"/>
    <property type="evidence" value="ECO:0007669"/>
    <property type="project" value="TreeGrafter"/>
</dbReference>
<evidence type="ECO:0000256" key="4">
    <source>
        <dbReference type="RuleBase" id="RU000304"/>
    </source>
</evidence>
<dbReference type="PROSITE" id="PS50011">
    <property type="entry name" value="PROTEIN_KINASE_DOM"/>
    <property type="match status" value="1"/>
</dbReference>
<keyword evidence="2 3" id="KW-0067">ATP-binding</keyword>
<sequence>MDVIETDVAEVELDDEGVPSNVNNYKVTRLLGEGSFSKVYLCQKPNGEQYALKVLNKSFLKRKREYKRVNGKMIFCSAFQKVQREVAIMKKLSHRNLIIDSPEDDKMFLVLEFIEGGQVMHWEDKTFSYRCRTTESGVLDKSVVRQCMRDVVYALEYLHANQICHRDIKPENVLLANGSVYKLADFGVAHMHDGGDKNTLRSTEGTYYFLAPECTTGDEYDPYKVDIWALGVTMFVMLGSTLPFGTKAASLAQVMDSIREDPLVFPPSMDPECVSIMQRMMEKDPERRITLDELKRHPWLEAPHDRVSVVCPVEVTDQEIEAAFIPGKNFIMMARLKIRMSSRLAKARNLIESRGGPRTSPTKENVVVAVSNHHHQEGPSRSEVPPVELHLD</sequence>
<dbReference type="Pfam" id="PF00069">
    <property type="entry name" value="Pkinase"/>
    <property type="match status" value="1"/>
</dbReference>
<dbReference type="FunFam" id="1.10.510.10:FF:000571">
    <property type="entry name" value="Maternal embryonic leucine zipper kinase"/>
    <property type="match status" value="1"/>
</dbReference>
<dbReference type="AlphaFoldDB" id="A0AAV2ZCV6"/>
<reference evidence="7" key="1">
    <citation type="submission" date="2022-11" db="EMBL/GenBank/DDBJ databases">
        <authorList>
            <person name="Morgan W.R."/>
            <person name="Tartar A."/>
        </authorList>
    </citation>
    <scope>NUCLEOTIDE SEQUENCE</scope>
    <source>
        <strain evidence="7">ARSEF 373</strain>
    </source>
</reference>
<dbReference type="GO" id="GO:0004674">
    <property type="term" value="F:protein serine/threonine kinase activity"/>
    <property type="evidence" value="ECO:0007669"/>
    <property type="project" value="UniProtKB-KW"/>
</dbReference>
<feature type="non-terminal residue" evidence="7">
    <location>
        <position position="392"/>
    </location>
</feature>
<dbReference type="InterPro" id="IPR011009">
    <property type="entry name" value="Kinase-like_dom_sf"/>
</dbReference>
<evidence type="ECO:0000313" key="7">
    <source>
        <dbReference type="EMBL" id="DBA05291.1"/>
    </source>
</evidence>
<dbReference type="Gene3D" id="3.30.200.20">
    <property type="entry name" value="Phosphorylase Kinase, domain 1"/>
    <property type="match status" value="1"/>
</dbReference>
<feature type="domain" description="Protein kinase" evidence="6">
    <location>
        <begin position="25"/>
        <end position="300"/>
    </location>
</feature>
<evidence type="ECO:0000313" key="8">
    <source>
        <dbReference type="Proteomes" id="UP001146120"/>
    </source>
</evidence>
<feature type="binding site" evidence="3">
    <location>
        <position position="53"/>
    </location>
    <ligand>
        <name>ATP</name>
        <dbReference type="ChEBI" id="CHEBI:30616"/>
    </ligand>
</feature>
<dbReference type="GO" id="GO:0035556">
    <property type="term" value="P:intracellular signal transduction"/>
    <property type="evidence" value="ECO:0007669"/>
    <property type="project" value="TreeGrafter"/>
</dbReference>
<organism evidence="7 8">
    <name type="scientific">Lagenidium giganteum</name>
    <dbReference type="NCBI Taxonomy" id="4803"/>
    <lineage>
        <taxon>Eukaryota</taxon>
        <taxon>Sar</taxon>
        <taxon>Stramenopiles</taxon>
        <taxon>Oomycota</taxon>
        <taxon>Peronosporomycetes</taxon>
        <taxon>Pythiales</taxon>
        <taxon>Pythiaceae</taxon>
    </lineage>
</organism>
<accession>A0AAV2ZCV6</accession>
<dbReference type="PANTHER" id="PTHR24346:SF30">
    <property type="entry name" value="MATERNAL EMBRYONIC LEUCINE ZIPPER KINASE"/>
    <property type="match status" value="1"/>
</dbReference>
<dbReference type="InterPro" id="IPR000719">
    <property type="entry name" value="Prot_kinase_dom"/>
</dbReference>
<dbReference type="PROSITE" id="PS00107">
    <property type="entry name" value="PROTEIN_KINASE_ATP"/>
    <property type="match status" value="1"/>
</dbReference>
<dbReference type="PROSITE" id="PS00108">
    <property type="entry name" value="PROTEIN_KINASE_ST"/>
    <property type="match status" value="1"/>
</dbReference>
<keyword evidence="1 3" id="KW-0547">Nucleotide-binding</keyword>
<comment type="caution">
    <text evidence="7">The sequence shown here is derived from an EMBL/GenBank/DDBJ whole genome shotgun (WGS) entry which is preliminary data.</text>
</comment>
<dbReference type="CDD" id="cd14008">
    <property type="entry name" value="STKc_LKB1_CaMKK"/>
    <property type="match status" value="1"/>
</dbReference>
<dbReference type="SMART" id="SM00220">
    <property type="entry name" value="S_TKc"/>
    <property type="match status" value="1"/>
</dbReference>
<dbReference type="SUPFAM" id="SSF56112">
    <property type="entry name" value="Protein kinase-like (PK-like)"/>
    <property type="match status" value="1"/>
</dbReference>
<dbReference type="InterPro" id="IPR017441">
    <property type="entry name" value="Protein_kinase_ATP_BS"/>
</dbReference>
<reference evidence="7" key="2">
    <citation type="journal article" date="2023" name="Microbiol Resour">
        <title>Decontamination and Annotation of the Draft Genome Sequence of the Oomycete Lagenidium giganteum ARSEF 373.</title>
        <authorList>
            <person name="Morgan W.R."/>
            <person name="Tartar A."/>
        </authorList>
    </citation>
    <scope>NUCLEOTIDE SEQUENCE</scope>
    <source>
        <strain evidence="7">ARSEF 373</strain>
    </source>
</reference>
<dbReference type="EMBL" id="DAKRPA010000001">
    <property type="protein sequence ID" value="DBA05291.1"/>
    <property type="molecule type" value="Genomic_DNA"/>
</dbReference>
<evidence type="ECO:0000259" key="6">
    <source>
        <dbReference type="PROSITE" id="PS50011"/>
    </source>
</evidence>
<comment type="similarity">
    <text evidence="4">Belongs to the protein kinase superfamily.</text>
</comment>
<evidence type="ECO:0000256" key="5">
    <source>
        <dbReference type="SAM" id="MobiDB-lite"/>
    </source>
</evidence>
<evidence type="ECO:0000256" key="2">
    <source>
        <dbReference type="ARBA" id="ARBA00022840"/>
    </source>
</evidence>
<protein>
    <recommendedName>
        <fullName evidence="6">Protein kinase domain-containing protein</fullName>
    </recommendedName>
</protein>
<keyword evidence="8" id="KW-1185">Reference proteome</keyword>
<dbReference type="Proteomes" id="UP001146120">
    <property type="component" value="Unassembled WGS sequence"/>
</dbReference>
<name>A0AAV2ZCV6_9STRA</name>
<proteinExistence type="inferred from homology"/>
<evidence type="ECO:0000256" key="1">
    <source>
        <dbReference type="ARBA" id="ARBA00022741"/>
    </source>
</evidence>
<dbReference type="PANTHER" id="PTHR24346">
    <property type="entry name" value="MAP/MICROTUBULE AFFINITY-REGULATING KINASE"/>
    <property type="match status" value="1"/>
</dbReference>
<keyword evidence="4" id="KW-0723">Serine/threonine-protein kinase</keyword>
<dbReference type="InterPro" id="IPR008271">
    <property type="entry name" value="Ser/Thr_kinase_AS"/>
</dbReference>
<evidence type="ECO:0000256" key="3">
    <source>
        <dbReference type="PROSITE-ProRule" id="PRU10141"/>
    </source>
</evidence>
<dbReference type="GO" id="GO:0005524">
    <property type="term" value="F:ATP binding"/>
    <property type="evidence" value="ECO:0007669"/>
    <property type="project" value="UniProtKB-UniRule"/>
</dbReference>
<feature type="region of interest" description="Disordered" evidence="5">
    <location>
        <begin position="372"/>
        <end position="392"/>
    </location>
</feature>